<evidence type="ECO:0000313" key="2">
    <source>
        <dbReference type="Proteomes" id="UP000690515"/>
    </source>
</evidence>
<dbReference type="EMBL" id="JAGSOY010000097">
    <property type="protein sequence ID" value="MBU2713711.1"/>
    <property type="molecule type" value="Genomic_DNA"/>
</dbReference>
<keyword evidence="2" id="KW-1185">Reference proteome</keyword>
<accession>A0ABS5ZI10</accession>
<reference evidence="1 2" key="1">
    <citation type="submission" date="2021-04" db="EMBL/GenBank/DDBJ databases">
        <authorList>
            <person name="Pira H."/>
            <person name="Risdian C."/>
            <person name="Wink J."/>
        </authorList>
    </citation>
    <scope>NUCLEOTIDE SEQUENCE [LARGE SCALE GENOMIC DNA]</scope>
    <source>
        <strain evidence="1 2">WH53</strain>
    </source>
</reference>
<dbReference type="InterPro" id="IPR025630">
    <property type="entry name" value="DUF4288"/>
</dbReference>
<organism evidence="1 2">
    <name type="scientific">Zooshikella harenae</name>
    <dbReference type="NCBI Taxonomy" id="2827238"/>
    <lineage>
        <taxon>Bacteria</taxon>
        <taxon>Pseudomonadati</taxon>
        <taxon>Pseudomonadota</taxon>
        <taxon>Gammaproteobacteria</taxon>
        <taxon>Oceanospirillales</taxon>
        <taxon>Zooshikellaceae</taxon>
        <taxon>Zooshikella</taxon>
    </lineage>
</organism>
<comment type="caution">
    <text evidence="1">The sequence shown here is derived from an EMBL/GenBank/DDBJ whole genome shotgun (WGS) entry which is preliminary data.</text>
</comment>
<gene>
    <name evidence="1" type="ORF">KCG35_21865</name>
</gene>
<name>A0ABS5ZI10_9GAMM</name>
<proteinExistence type="predicted"/>
<protein>
    <submittedName>
        <fullName evidence="1">DUF4288 domain-containing protein</fullName>
    </submittedName>
</protein>
<evidence type="ECO:0000313" key="1">
    <source>
        <dbReference type="EMBL" id="MBU2713711.1"/>
    </source>
</evidence>
<dbReference type="Proteomes" id="UP000690515">
    <property type="component" value="Unassembled WGS sequence"/>
</dbReference>
<dbReference type="RefSeq" id="WP_215821996.1">
    <property type="nucleotide sequence ID" value="NZ_JAGSOY010000097.1"/>
</dbReference>
<sequence>MWYAARSVYFFGVKDNGKNIFEERIVCIEADDFTSAHAKAETESEVYSKENGFVAHPEQYIYKQDGEKLLDGYELWSELFESDFELETFYNNRYTQYLYDETT</sequence>
<dbReference type="Pfam" id="PF14119">
    <property type="entry name" value="DUF4288"/>
    <property type="match status" value="1"/>
</dbReference>